<reference evidence="2" key="5">
    <citation type="journal article" date="2021" name="G3 (Bethesda)">
        <title>Aegilops tauschii genome assembly Aet v5.0 features greater sequence contiguity and improved annotation.</title>
        <authorList>
            <person name="Wang L."/>
            <person name="Zhu T."/>
            <person name="Rodriguez J.C."/>
            <person name="Deal K.R."/>
            <person name="Dubcovsky J."/>
            <person name="McGuire P.E."/>
            <person name="Lux T."/>
            <person name="Spannagl M."/>
            <person name="Mayer K.F.X."/>
            <person name="Baldrich P."/>
            <person name="Meyers B.C."/>
            <person name="Huo N."/>
            <person name="Gu Y.Q."/>
            <person name="Zhou H."/>
            <person name="Devos K.M."/>
            <person name="Bennetzen J.L."/>
            <person name="Unver T."/>
            <person name="Budak H."/>
            <person name="Gulick P.J."/>
            <person name="Galiba G."/>
            <person name="Kalapos B."/>
            <person name="Nelson D.R."/>
            <person name="Li P."/>
            <person name="You F.M."/>
            <person name="Luo M.C."/>
            <person name="Dvorak J."/>
        </authorList>
    </citation>
    <scope>NUCLEOTIDE SEQUENCE [LARGE SCALE GENOMIC DNA]</scope>
    <source>
        <strain evidence="2">cv. AL8/78</strain>
    </source>
</reference>
<name>A0A453I1H2_AEGTS</name>
<dbReference type="EnsemblPlants" id="AET4Gv20410100.2">
    <property type="protein sequence ID" value="AET4Gv20410100.2"/>
    <property type="gene ID" value="AET4Gv20410100"/>
</dbReference>
<reference evidence="2" key="4">
    <citation type="submission" date="2019-03" db="UniProtKB">
        <authorList>
            <consortium name="EnsemblPlants"/>
        </authorList>
    </citation>
    <scope>IDENTIFICATION</scope>
</reference>
<evidence type="ECO:0000313" key="3">
    <source>
        <dbReference type="Proteomes" id="UP000015105"/>
    </source>
</evidence>
<reference evidence="3" key="2">
    <citation type="journal article" date="2017" name="Nat. Plants">
        <title>The Aegilops tauschii genome reveals multiple impacts of transposons.</title>
        <authorList>
            <person name="Zhao G."/>
            <person name="Zou C."/>
            <person name="Li K."/>
            <person name="Wang K."/>
            <person name="Li T."/>
            <person name="Gao L."/>
            <person name="Zhang X."/>
            <person name="Wang H."/>
            <person name="Yang Z."/>
            <person name="Liu X."/>
            <person name="Jiang W."/>
            <person name="Mao L."/>
            <person name="Kong X."/>
            <person name="Jiao Y."/>
            <person name="Jia J."/>
        </authorList>
    </citation>
    <scope>NUCLEOTIDE SEQUENCE [LARGE SCALE GENOMIC DNA]</scope>
    <source>
        <strain evidence="3">cv. AL8/78</strain>
    </source>
</reference>
<evidence type="ECO:0000256" key="1">
    <source>
        <dbReference type="SAM" id="MobiDB-lite"/>
    </source>
</evidence>
<organism evidence="2 3">
    <name type="scientific">Aegilops tauschii subsp. strangulata</name>
    <name type="common">Goatgrass</name>
    <dbReference type="NCBI Taxonomy" id="200361"/>
    <lineage>
        <taxon>Eukaryota</taxon>
        <taxon>Viridiplantae</taxon>
        <taxon>Streptophyta</taxon>
        <taxon>Embryophyta</taxon>
        <taxon>Tracheophyta</taxon>
        <taxon>Spermatophyta</taxon>
        <taxon>Magnoliopsida</taxon>
        <taxon>Liliopsida</taxon>
        <taxon>Poales</taxon>
        <taxon>Poaceae</taxon>
        <taxon>BOP clade</taxon>
        <taxon>Pooideae</taxon>
        <taxon>Triticodae</taxon>
        <taxon>Triticeae</taxon>
        <taxon>Triticinae</taxon>
        <taxon>Aegilops</taxon>
    </lineage>
</organism>
<evidence type="ECO:0000313" key="2">
    <source>
        <dbReference type="EnsemblPlants" id="AET4Gv20410100.1"/>
    </source>
</evidence>
<dbReference type="Proteomes" id="UP000015105">
    <property type="component" value="Chromosome 4D"/>
</dbReference>
<reference evidence="3" key="1">
    <citation type="journal article" date="2014" name="Science">
        <title>Ancient hybridizations among the ancestral genomes of bread wheat.</title>
        <authorList>
            <consortium name="International Wheat Genome Sequencing Consortium,"/>
            <person name="Marcussen T."/>
            <person name="Sandve S.R."/>
            <person name="Heier L."/>
            <person name="Spannagl M."/>
            <person name="Pfeifer M."/>
            <person name="Jakobsen K.S."/>
            <person name="Wulff B.B."/>
            <person name="Steuernagel B."/>
            <person name="Mayer K.F."/>
            <person name="Olsen O.A."/>
        </authorList>
    </citation>
    <scope>NUCLEOTIDE SEQUENCE [LARGE SCALE GENOMIC DNA]</scope>
    <source>
        <strain evidence="3">cv. AL8/78</strain>
    </source>
</reference>
<reference evidence="2" key="3">
    <citation type="journal article" date="2017" name="Nature">
        <title>Genome sequence of the progenitor of the wheat D genome Aegilops tauschii.</title>
        <authorList>
            <person name="Luo M.C."/>
            <person name="Gu Y.Q."/>
            <person name="Puiu D."/>
            <person name="Wang H."/>
            <person name="Twardziok S.O."/>
            <person name="Deal K.R."/>
            <person name="Huo N."/>
            <person name="Zhu T."/>
            <person name="Wang L."/>
            <person name="Wang Y."/>
            <person name="McGuire P.E."/>
            <person name="Liu S."/>
            <person name="Long H."/>
            <person name="Ramasamy R.K."/>
            <person name="Rodriguez J.C."/>
            <person name="Van S.L."/>
            <person name="Yuan L."/>
            <person name="Wang Z."/>
            <person name="Xia Z."/>
            <person name="Xiao L."/>
            <person name="Anderson O.D."/>
            <person name="Ouyang S."/>
            <person name="Liang Y."/>
            <person name="Zimin A.V."/>
            <person name="Pertea G."/>
            <person name="Qi P."/>
            <person name="Bennetzen J.L."/>
            <person name="Dai X."/>
            <person name="Dawson M.W."/>
            <person name="Muller H.G."/>
            <person name="Kugler K."/>
            <person name="Rivarola-Duarte L."/>
            <person name="Spannagl M."/>
            <person name="Mayer K.F.X."/>
            <person name="Lu F.H."/>
            <person name="Bevan M.W."/>
            <person name="Leroy P."/>
            <person name="Li P."/>
            <person name="You F.M."/>
            <person name="Sun Q."/>
            <person name="Liu Z."/>
            <person name="Lyons E."/>
            <person name="Wicker T."/>
            <person name="Salzberg S.L."/>
            <person name="Devos K.M."/>
            <person name="Dvorak J."/>
        </authorList>
    </citation>
    <scope>NUCLEOTIDE SEQUENCE [LARGE SCALE GENOMIC DNA]</scope>
    <source>
        <strain evidence="2">cv. AL8/78</strain>
    </source>
</reference>
<dbReference type="AlphaFoldDB" id="A0A453I1H2"/>
<keyword evidence="3" id="KW-1185">Reference proteome</keyword>
<dbReference type="Gramene" id="AET4Gv20410100.1">
    <property type="protein sequence ID" value="AET4Gv20410100.1"/>
    <property type="gene ID" value="AET4Gv20410100"/>
</dbReference>
<dbReference type="EnsemblPlants" id="AET4Gv20410100.1">
    <property type="protein sequence ID" value="AET4Gv20410100.1"/>
    <property type="gene ID" value="AET4Gv20410100"/>
</dbReference>
<dbReference type="Gramene" id="AET4Gv20410100.2">
    <property type="protein sequence ID" value="AET4Gv20410100.2"/>
    <property type="gene ID" value="AET4Gv20410100"/>
</dbReference>
<sequence length="80" mass="8831">KKTIQRTLSLPHENERRLALGFPSPPRPIPQHPATLATLSHPLAVAVVVPRRWSGQRQLLSRGEVEQGQRGGSSGWGWHG</sequence>
<protein>
    <submittedName>
        <fullName evidence="2">Uncharacterized protein</fullName>
    </submittedName>
</protein>
<feature type="compositionally biased region" description="Gly residues" evidence="1">
    <location>
        <begin position="69"/>
        <end position="80"/>
    </location>
</feature>
<accession>A0A453I1H2</accession>
<proteinExistence type="predicted"/>
<feature type="region of interest" description="Disordered" evidence="1">
    <location>
        <begin position="59"/>
        <end position="80"/>
    </location>
</feature>